<dbReference type="EMBL" id="JAVBIK010000001">
    <property type="protein sequence ID" value="MDT7518468.1"/>
    <property type="molecule type" value="Genomic_DNA"/>
</dbReference>
<dbReference type="RefSeq" id="WP_313874226.1">
    <property type="nucleotide sequence ID" value="NZ_JAVBIK010000001.1"/>
</dbReference>
<accession>A0ABU3KLJ5</accession>
<proteinExistence type="predicted"/>
<name>A0ABU3KLJ5_9BURK</name>
<reference evidence="1 2" key="1">
    <citation type="submission" date="2023-08" db="EMBL/GenBank/DDBJ databases">
        <title>Rhodoferax potami sp. nov. and Rhodoferax mekongensis sp. nov., isolated from the Mekong River in Thailand.</title>
        <authorList>
            <person name="Kitikhun S."/>
            <person name="Charoenyingcharoen P."/>
            <person name="Siriarchawattana P."/>
            <person name="Likhitrattanapisal S."/>
            <person name="Nilsakha T."/>
            <person name="Chanpet A."/>
            <person name="Rattanawaree P."/>
            <person name="Ingsriswang S."/>
        </authorList>
    </citation>
    <scope>NUCLEOTIDE SEQUENCE [LARGE SCALE GENOMIC DNA]</scope>
    <source>
        <strain evidence="1 2">TBRC 17660</strain>
    </source>
</reference>
<dbReference type="Proteomes" id="UP001321700">
    <property type="component" value="Unassembled WGS sequence"/>
</dbReference>
<gene>
    <name evidence="1" type="ORF">RAE19_07060</name>
</gene>
<comment type="caution">
    <text evidence="1">The sequence shown here is derived from an EMBL/GenBank/DDBJ whole genome shotgun (WGS) entry which is preliminary data.</text>
</comment>
<organism evidence="1 2">
    <name type="scientific">Rhodoferax potami</name>
    <dbReference type="NCBI Taxonomy" id="3068338"/>
    <lineage>
        <taxon>Bacteria</taxon>
        <taxon>Pseudomonadati</taxon>
        <taxon>Pseudomonadota</taxon>
        <taxon>Betaproteobacteria</taxon>
        <taxon>Burkholderiales</taxon>
        <taxon>Comamonadaceae</taxon>
        <taxon>Rhodoferax</taxon>
    </lineage>
</organism>
<sequence>MKKITATLIVSISVAALSYWYLNLPTAKAVSFNQRLWLEASSSDQENDPGCYRGRMAMELVDKRLLNGKTGPELISLLGVPSNSSAGSWTYPVGQCGMLWEHFHLRVDVGPEGKVIRAAVVKDGS</sequence>
<keyword evidence="2" id="KW-1185">Reference proteome</keyword>
<evidence type="ECO:0000313" key="2">
    <source>
        <dbReference type="Proteomes" id="UP001321700"/>
    </source>
</evidence>
<protein>
    <submittedName>
        <fullName evidence="1">Uncharacterized protein</fullName>
    </submittedName>
</protein>
<evidence type="ECO:0000313" key="1">
    <source>
        <dbReference type="EMBL" id="MDT7518468.1"/>
    </source>
</evidence>